<dbReference type="CDD" id="cd00531">
    <property type="entry name" value="NTF2_like"/>
    <property type="match status" value="1"/>
</dbReference>
<accession>A0ABR8K0F9</accession>
<sequence>MEKRRENGRIISKAISFLLNRITLIVLAATLVLFVGGRFEIASAAQPNAELEIQKLANCYALGTDAIGRGNLLEGKNIYQNCFTQDAVLTAVFPDGASETRYGTDSWADFVYSVFQGNGYQATQHLMGTINISVQNNQATMTSYLHATHKRSETSIDVANGTYEDEVVNKNGRWKIRNRTLKLIDFLNLSSPTTDSSAAASSATDSSAANARTTNSSPTFVRPKIPRLKH</sequence>
<protein>
    <submittedName>
        <fullName evidence="3">Nuclear transport factor 2 family protein</fullName>
    </submittedName>
</protein>
<evidence type="ECO:0000313" key="4">
    <source>
        <dbReference type="Proteomes" id="UP000637383"/>
    </source>
</evidence>
<evidence type="ECO:0000313" key="3">
    <source>
        <dbReference type="EMBL" id="MBD2732921.1"/>
    </source>
</evidence>
<evidence type="ECO:0000256" key="1">
    <source>
        <dbReference type="SAM" id="MobiDB-lite"/>
    </source>
</evidence>
<reference evidence="3 4" key="1">
    <citation type="journal article" date="2020" name="ISME J.">
        <title>Comparative genomics reveals insights into cyanobacterial evolution and habitat adaptation.</title>
        <authorList>
            <person name="Chen M.Y."/>
            <person name="Teng W.K."/>
            <person name="Zhao L."/>
            <person name="Hu C.X."/>
            <person name="Zhou Y.K."/>
            <person name="Han B.P."/>
            <person name="Song L.R."/>
            <person name="Shu W.S."/>
        </authorList>
    </citation>
    <scope>NUCLEOTIDE SEQUENCE [LARGE SCALE GENOMIC DNA]</scope>
    <source>
        <strain evidence="3 4">FACHB-159</strain>
    </source>
</reference>
<dbReference type="Gene3D" id="3.10.450.50">
    <property type="match status" value="1"/>
</dbReference>
<gene>
    <name evidence="3" type="ORF">H6H03_03200</name>
</gene>
<evidence type="ECO:0000259" key="2">
    <source>
        <dbReference type="Pfam" id="PF13577"/>
    </source>
</evidence>
<dbReference type="Pfam" id="PF13577">
    <property type="entry name" value="SnoaL_4"/>
    <property type="match status" value="1"/>
</dbReference>
<dbReference type="EMBL" id="JACJTU010000002">
    <property type="protein sequence ID" value="MBD2732921.1"/>
    <property type="molecule type" value="Genomic_DNA"/>
</dbReference>
<proteinExistence type="predicted"/>
<dbReference type="RefSeq" id="WP_190953682.1">
    <property type="nucleotide sequence ID" value="NZ_JACJTU010000002.1"/>
</dbReference>
<feature type="compositionally biased region" description="Low complexity" evidence="1">
    <location>
        <begin position="192"/>
        <end position="219"/>
    </location>
</feature>
<dbReference type="InterPro" id="IPR032710">
    <property type="entry name" value="NTF2-like_dom_sf"/>
</dbReference>
<feature type="region of interest" description="Disordered" evidence="1">
    <location>
        <begin position="192"/>
        <end position="230"/>
    </location>
</feature>
<dbReference type="Proteomes" id="UP000637383">
    <property type="component" value="Unassembled WGS sequence"/>
</dbReference>
<keyword evidence="4" id="KW-1185">Reference proteome</keyword>
<name>A0ABR8K0F9_9NOSO</name>
<organism evidence="3 4">
    <name type="scientific">Nostoc paludosum FACHB-159</name>
    <dbReference type="NCBI Taxonomy" id="2692908"/>
    <lineage>
        <taxon>Bacteria</taxon>
        <taxon>Bacillati</taxon>
        <taxon>Cyanobacteriota</taxon>
        <taxon>Cyanophyceae</taxon>
        <taxon>Nostocales</taxon>
        <taxon>Nostocaceae</taxon>
        <taxon>Nostoc</taxon>
    </lineage>
</organism>
<comment type="caution">
    <text evidence="3">The sequence shown here is derived from an EMBL/GenBank/DDBJ whole genome shotgun (WGS) entry which is preliminary data.</text>
</comment>
<feature type="domain" description="SnoaL-like" evidence="2">
    <location>
        <begin position="49"/>
        <end position="180"/>
    </location>
</feature>
<dbReference type="SUPFAM" id="SSF54427">
    <property type="entry name" value="NTF2-like"/>
    <property type="match status" value="1"/>
</dbReference>
<dbReference type="InterPro" id="IPR037401">
    <property type="entry name" value="SnoaL-like"/>
</dbReference>